<accession>A0A1Y3DYV1</accession>
<organism evidence="5 6">
    <name type="scientific">Plasmodium knowlesi</name>
    <dbReference type="NCBI Taxonomy" id="5850"/>
    <lineage>
        <taxon>Eukaryota</taxon>
        <taxon>Sar</taxon>
        <taxon>Alveolata</taxon>
        <taxon>Apicomplexa</taxon>
        <taxon>Aconoidasida</taxon>
        <taxon>Haemosporida</taxon>
        <taxon>Plasmodiidae</taxon>
        <taxon>Plasmodium</taxon>
        <taxon>Plasmodium (Plasmodium)</taxon>
    </lineage>
</organism>
<dbReference type="OrthoDB" id="389533at2759"/>
<dbReference type="InterPro" id="IPR024285">
    <property type="entry name" value="SICA_extracell_b"/>
</dbReference>
<evidence type="ECO:0000313" key="5">
    <source>
        <dbReference type="EMBL" id="OTN67957.1"/>
    </source>
</evidence>
<feature type="domain" description="Schizont-infected cell agglutination extracellular beta" evidence="2">
    <location>
        <begin position="508"/>
        <end position="685"/>
    </location>
</feature>
<sequence>MAAGGAAVQAGTADPCSGGQDDSGSEATRTKLKDAWDKKWKELTQNGQLVQTERIPGDAGTRVTEMLDDLKRYMKWGDAPGSASTACASLSAGSTGRTGHMKNICKVLVQIVNWMGNLQKDGSNKKNNTLEPSWVPYLRCVVGSGIILRILGNKCKSQDIMNVIFNTMKNGGTEGTLSGMGGICSWVKVDDMEEAEQLLRPTLDQWLNTAKGHTSKGGISGVNNVVHWFKCEGNEKQQEEQAEKEKGKCKSERIMDLLGAGKLGALRTVIDPLEKARVCIQSYIDNNSSGNAGHGKLCNRLQCIDDYLKATKGQTVAAAGQTTTAAALWNDVQTQVTKLATTVSNNVGSDSDADGLCKDVKCPNDGEEECVSKTTCNIMAKALKEVYKKGEADQEDYRIFYPTLRCVILNAFADKLKDRANEGGYACAVEEGIEGAFAAAQEKNKYKEWCNGNGKNDGSCQPCGKQHQVCTAYSIKGTTSLVSKVMNELNKNTTNIQKTLSEISNKVSLCDRMNCIIKQWIDNNTSGATTPGAATTRGVSTTNTDQFWGEKGDVMKLWNELAKKMKETNGKVNGQCDLFATDAEKWACKYLHAGFTELKSISSSITTNAGAYETLHKDPSFVQTMGCFLLHSYAKYMKDKATCNIEKGITQAFESWNVSSNGNCSGTEPCVPCQWNGKDHESCTIKTNGSTDPNYKVEEKLKDIVNEDKDTKIKEMLSNINKRTTLCDHMKCIASHLSSTNGQQKQSNTSAEEFWGKDVKKLWDELVDEMKKKGHVDGNGNGDCTGFDNPSAERACKYLYAAFTKLKELSGSTASQNKNGEILSKDPSFVQTMGCFLLHAYATHIKGKSTCVIDEGIKRAFDSWNPNNNATCKGSNGTEPCVPCKWIEDDYKSCEITTNGSTGTTTPTDVKTKVKEIVNKEEPNTASIIQNINEMKTLCDGLQCIASHLNSPNAQQQKADDFWNKEVKALWTDLSSAMTTNDRSGNGCGQMDNGTGATGGRTATTPERKACNYFHGGLTELYNGSTAAAQPSSSGSNILSKHPSLRQTMGCFLLKEYAKQMGKKSTCPIDSGLRKAFDTAGNGSSVNCKWEEKLDGCNVTTDKGSVTVKTKVDPILTSNEISIEAVTEHINERTTLCDKLQCATSNWFKNHSNVNSVATKKTWCNFWDGAVRTTLQAMFKHIDEKGKTETNAACNDFGDGNPDSVERKACNHITAGLQHIKEISVTAGQPNGQDNPLLARAVGCIALNMYADKIIELTKKSCPIDKERIKEMFNKWNSESKNSCQNSANNNDCFQCKREESYNGCQLSVGDALLATSQNENCNTNAKDAVKVKEQMNKFLNESNDPPHSIPKVKETLSTINKMDDNFCTQLQCAAKKYYVKRNHGAKSSDVSWNALSDEIGRELTALLINMNDPKKQSAAAQYCNDANVAWNTKGHTERRTNKAACLHFAAGLKHIYGRPNGQKKGQFNGPSFGQTMGCLFLKEYAKQLKEMANVKKRGNSWVHPLCSIEEGITYAFGKSDAIMKNVLTQCNNGPNGISCFVCTQNENDYKDCSIGTEEVKPKVESLIKDEPNKDHMEKTLENTVCPILITDLLTPFLPLAPVSIGLSPMAYYLWKYFGPLGKGGARFRRSPGEIPGPSVQEQVLDHVEEAGPHEYRLVKERKPRSVPTRTKRSGRVNRRTIIEIHFEVLDECQKGDTQLNQKDFMELLVQEFMGSEFMEEEEQVPKEEVLMEDVPLERVSIEEVPMERVPSLGSGLMV</sequence>
<dbReference type="VEuPathDB" id="PlasmoDB:PKNOH_S04339600"/>
<feature type="domain" description="Schizont-infected cell agglutination extracellular beta" evidence="2">
    <location>
        <begin position="725"/>
        <end position="896"/>
    </location>
</feature>
<evidence type="ECO:0000256" key="1">
    <source>
        <dbReference type="SAM" id="MobiDB-lite"/>
    </source>
</evidence>
<evidence type="ECO:0000259" key="4">
    <source>
        <dbReference type="Pfam" id="PF12887"/>
    </source>
</evidence>
<evidence type="ECO:0000313" key="6">
    <source>
        <dbReference type="Proteomes" id="UP000195012"/>
    </source>
</evidence>
<feature type="domain" description="Schizont-infected cell agglutination C-terminal" evidence="3">
    <location>
        <begin position="1616"/>
        <end position="1758"/>
    </location>
</feature>
<dbReference type="Pfam" id="PF12878">
    <property type="entry name" value="SICA_beta"/>
    <property type="match status" value="6"/>
</dbReference>
<evidence type="ECO:0000259" key="3">
    <source>
        <dbReference type="Pfam" id="PF12879"/>
    </source>
</evidence>
<feature type="domain" description="Schizont-infected cell agglutination extracellular beta" evidence="2">
    <location>
        <begin position="296"/>
        <end position="470"/>
    </location>
</feature>
<feature type="region of interest" description="Disordered" evidence="1">
    <location>
        <begin position="981"/>
        <end position="1004"/>
    </location>
</feature>
<feature type="compositionally biased region" description="Low complexity" evidence="1">
    <location>
        <begin position="1"/>
        <end position="13"/>
    </location>
</feature>
<protein>
    <submittedName>
        <fullName evidence="5">SICAvar type I</fullName>
    </submittedName>
</protein>
<dbReference type="InterPro" id="IPR024288">
    <property type="entry name" value="SICA_C"/>
</dbReference>
<feature type="domain" description="Schizont-infected cell agglutination extracellular beta" evidence="2">
    <location>
        <begin position="1366"/>
        <end position="1555"/>
    </location>
</feature>
<dbReference type="VEuPathDB" id="PlasmoDB:PKNH_1325000"/>
<feature type="domain" description="Schizont-infected cell agglutination extracellular beta" evidence="2">
    <location>
        <begin position="1135"/>
        <end position="1306"/>
    </location>
</feature>
<feature type="region of interest" description="Disordered" evidence="1">
    <location>
        <begin position="1"/>
        <end position="33"/>
    </location>
</feature>
<dbReference type="EMBL" id="NETL01000018">
    <property type="protein sequence ID" value="OTN67957.1"/>
    <property type="molecule type" value="Genomic_DNA"/>
</dbReference>
<dbReference type="Pfam" id="PF12887">
    <property type="entry name" value="SICA_alpha"/>
    <property type="match status" value="1"/>
</dbReference>
<dbReference type="InterPro" id="IPR024290">
    <property type="entry name" value="SICA_extracell_a"/>
</dbReference>
<proteinExistence type="predicted"/>
<dbReference type="Pfam" id="PF12879">
    <property type="entry name" value="SICA_C"/>
    <property type="match status" value="1"/>
</dbReference>
<feature type="domain" description="Schizont-infected cell agglutination extracellular alpha" evidence="4">
    <location>
        <begin position="31"/>
        <end position="206"/>
    </location>
</feature>
<gene>
    <name evidence="5" type="ORF">PKNOH_S04339600</name>
</gene>
<dbReference type="VEuPathDB" id="PlasmoDB:PKA1H_100038200"/>
<feature type="domain" description="Schizont-infected cell agglutination extracellular beta" evidence="2">
    <location>
        <begin position="937"/>
        <end position="1097"/>
    </location>
</feature>
<reference evidence="5 6" key="1">
    <citation type="submission" date="2017-05" db="EMBL/GenBank/DDBJ databases">
        <title>PacBio assembly of a Plasmodium knowlesi genome sequence with Hi-C correction and manual annotation of the SICAvar gene family.</title>
        <authorList>
            <person name="Lapp S.A."/>
            <person name="Geraldo J.A."/>
            <person name="Chien J.-T."/>
            <person name="Ay F."/>
            <person name="Pakala S.B."/>
            <person name="Batugedara G."/>
            <person name="Humphrey J.C."/>
            <person name="Debarry J.D."/>
            <person name="Le Roch K.G."/>
            <person name="Galinski M.R."/>
            <person name="Kissinger J.C."/>
        </authorList>
    </citation>
    <scope>NUCLEOTIDE SEQUENCE [LARGE SCALE GENOMIC DNA]</scope>
    <source>
        <strain evidence="6">Malayan Strain Pk1 (A+)</strain>
    </source>
</reference>
<dbReference type="Proteomes" id="UP000195012">
    <property type="component" value="Unassembled WGS sequence"/>
</dbReference>
<name>A0A1Y3DYV1_PLAKN</name>
<evidence type="ECO:0000259" key="2">
    <source>
        <dbReference type="Pfam" id="PF12878"/>
    </source>
</evidence>
<comment type="caution">
    <text evidence="5">The sequence shown here is derived from an EMBL/GenBank/DDBJ whole genome shotgun (WGS) entry which is preliminary data.</text>
</comment>